<dbReference type="AlphaFoldDB" id="A0A2G5U4G1"/>
<sequence length="1194" mass="136333">MSKLKLQHNIIVVGMCAKLDSECRDDRVKLQPLLITDDSGKINQKQPADMQSGKPFCFLVSIPIYDHLQIHLPTRIISSRAPPHPMIHSSFCHRSAVESIPIPIINKPLVFLSWFSHKMTSFAHILSIFLLILITLESASAFCYPKIPLLDLQPAQYNGSWFVIARKPSASRYFLPKDINSSMISLILNKDAISLSFSEYHTVNATCQSLTGNMTKHKGGYMLEVKQAVGTNYVEKIFFRPIYHGYSGEQNEEMNMVLYGCLDGNDNGGCKIGDELVLIMSNSRHPQTLQLYKSAQVIEDEACIDILHFTALDTYTECGDEMVDEDQKLRHAKIDEDNEFVDVECRVENIRPANNNISKFFNEPRVLTVVAYIDASLSGEQIAHISCRYDSETTAECEWIRQDTCFKTNLTQTLSTNQIQISSSILKINGSIVPIDWSGFVLWENGDEYISMHCGLVDDDGACDSVRVYVWSDEDHMDQPTINEIYRELQKVCIDPTDLIFLNTFHECIIPSPTPSLLHCQSPNGWSPITLSMLHGVWYIAADLNADPKMFLQSTVINMRRIQNSSDLELIYYAQKESDGRCIGPGNGTVRLTDNGELHVHIEYTYSFVPGYKSSIKFKFQILYLDNQRAVLYWCFRRAPNGTCTQHDVTFMIRSRHFSHNDLSMILPYLEKVCIDRKDLRWFDLHSQCGTEISSSTILRRDLITLTHYHVLDILTNVQEPKCLYNEIRGVKADLYSLERAGTWFLMSRMDEMSMDTYAMVGRIFAVTNTTAVLRLFQSAALPGETRECFTRVFTIRERENVEKSDYWYELHFESTTKNSTFMIFRFLFYNRHVGVIYSCLRNKPDGRCDEKAIYVISRHESIDHAELTVLEKVAKSVCVEPILLYHVAAHDECIFEHSRLKPPACSSIDSSSSNAEWIEMNLQQIEASYGRLLYQVVASSNSRTPTFALRFDGQHFQKITEQPSGCLSSPITHIKFSLRNRNLIYLPSDDGLIALIHPAGVRSDLLLREAQMSGVLPCLAPIAASEYQNCTQLISPVCKSPNETLTDTEPLNGVWMLYSSDPMFVLNWRCTFRDGDDDYSHSFECFSESWVGECERSTRGTIYINVSNSTFYTVFDEEEAPIRTPEAEIFTSGRISVTDERLLLLKDDHLVGRAYSLWLRKTEGGMTEKVRQDVESFCVWPIESQIRHTVMLC</sequence>
<comment type="caution">
    <text evidence="1">The sequence shown here is derived from an EMBL/GenBank/DDBJ whole genome shotgun (WGS) entry which is preliminary data.</text>
</comment>
<name>A0A2G5U4G1_9PELO</name>
<dbReference type="InterPro" id="IPR002449">
    <property type="entry name" value="Retinol-bd/Purpurin"/>
</dbReference>
<dbReference type="SUPFAM" id="SSF50814">
    <property type="entry name" value="Lipocalins"/>
    <property type="match status" value="4"/>
</dbReference>
<dbReference type="InterPro" id="IPR012674">
    <property type="entry name" value="Calycin"/>
</dbReference>
<dbReference type="Gene3D" id="2.40.128.20">
    <property type="match status" value="2"/>
</dbReference>
<dbReference type="EMBL" id="PDUG01000004">
    <property type="protein sequence ID" value="PIC34435.1"/>
    <property type="molecule type" value="Genomic_DNA"/>
</dbReference>
<dbReference type="OrthoDB" id="5785631at2759"/>
<dbReference type="PANTHER" id="PTHR11873:SF0">
    <property type="entry name" value="LIPOCALIN-RELATED PROTEIN"/>
    <property type="match status" value="1"/>
</dbReference>
<dbReference type="GO" id="GO:0034632">
    <property type="term" value="F:retinol transmembrane transporter activity"/>
    <property type="evidence" value="ECO:0007669"/>
    <property type="project" value="InterPro"/>
</dbReference>
<reference evidence="2" key="1">
    <citation type="submission" date="2017-10" db="EMBL/GenBank/DDBJ databases">
        <title>Rapid genome shrinkage in a self-fertile nematode reveals novel sperm competition proteins.</title>
        <authorList>
            <person name="Yin D."/>
            <person name="Schwarz E.M."/>
            <person name="Thomas C.G."/>
            <person name="Felde R.L."/>
            <person name="Korf I.F."/>
            <person name="Cutter A.D."/>
            <person name="Schartner C.M."/>
            <person name="Ralston E.J."/>
            <person name="Meyer B.J."/>
            <person name="Haag E.S."/>
        </authorList>
    </citation>
    <scope>NUCLEOTIDE SEQUENCE [LARGE SCALE GENOMIC DNA]</scope>
    <source>
        <strain evidence="2">JU1422</strain>
    </source>
</reference>
<proteinExistence type="predicted"/>
<evidence type="ECO:0000313" key="1">
    <source>
        <dbReference type="EMBL" id="PIC34435.1"/>
    </source>
</evidence>
<evidence type="ECO:0000313" key="2">
    <source>
        <dbReference type="Proteomes" id="UP000230233"/>
    </source>
</evidence>
<dbReference type="PANTHER" id="PTHR11873">
    <property type="entry name" value="RETINOL-BINDING PROTEIN 4"/>
    <property type="match status" value="1"/>
</dbReference>
<accession>A0A2G5U4G1</accession>
<keyword evidence="2" id="KW-1185">Reference proteome</keyword>
<dbReference type="InterPro" id="IPR022272">
    <property type="entry name" value="Lipocalin_CS"/>
</dbReference>
<dbReference type="Proteomes" id="UP000230233">
    <property type="component" value="Chromosome IV"/>
</dbReference>
<protein>
    <submittedName>
        <fullName evidence="1">Uncharacterized protein</fullName>
    </submittedName>
</protein>
<organism evidence="1 2">
    <name type="scientific">Caenorhabditis nigoni</name>
    <dbReference type="NCBI Taxonomy" id="1611254"/>
    <lineage>
        <taxon>Eukaryota</taxon>
        <taxon>Metazoa</taxon>
        <taxon>Ecdysozoa</taxon>
        <taxon>Nematoda</taxon>
        <taxon>Chromadorea</taxon>
        <taxon>Rhabditida</taxon>
        <taxon>Rhabditina</taxon>
        <taxon>Rhabditomorpha</taxon>
        <taxon>Rhabditoidea</taxon>
        <taxon>Rhabditidae</taxon>
        <taxon>Peloderinae</taxon>
        <taxon>Caenorhabditis</taxon>
    </lineage>
</organism>
<dbReference type="PROSITE" id="PS00213">
    <property type="entry name" value="LIPOCALIN"/>
    <property type="match status" value="1"/>
</dbReference>
<dbReference type="GO" id="GO:0005501">
    <property type="term" value="F:retinoid binding"/>
    <property type="evidence" value="ECO:0007669"/>
    <property type="project" value="InterPro"/>
</dbReference>
<gene>
    <name evidence="1" type="primary">Cni-lpr-2</name>
    <name evidence="1" type="synonym">Cnig_chr_IV.g14084</name>
    <name evidence="1" type="ORF">B9Z55_014084</name>
</gene>